<feature type="transmembrane region" description="Helical" evidence="9">
    <location>
        <begin position="162"/>
        <end position="180"/>
    </location>
</feature>
<dbReference type="RefSeq" id="WP_290399962.1">
    <property type="nucleotide sequence ID" value="NZ_JAUHLN010000002.1"/>
</dbReference>
<comment type="subcellular location">
    <subcellularLocation>
        <location evidence="1 9">Cell membrane</location>
        <topology evidence="1 9">Multi-pass membrane protein</topology>
    </subcellularLocation>
</comment>
<dbReference type="PANTHER" id="PTHR32243:SF50">
    <property type="entry name" value="MALTOSE_MALTODEXTRIN TRANSPORT SYSTEM PERMEASE PROTEIN MALG"/>
    <property type="match status" value="1"/>
</dbReference>
<dbReference type="EMBL" id="JAUHLN010000002">
    <property type="protein sequence ID" value="MDN4073871.1"/>
    <property type="molecule type" value="Genomic_DNA"/>
</dbReference>
<feature type="transmembrane region" description="Helical" evidence="9">
    <location>
        <begin position="136"/>
        <end position="155"/>
    </location>
</feature>
<name>A0ABT8E7H8_9BACL</name>
<feature type="domain" description="ABC transmembrane type-1" evidence="10">
    <location>
        <begin position="99"/>
        <end position="306"/>
    </location>
</feature>
<evidence type="ECO:0000259" key="10">
    <source>
        <dbReference type="PROSITE" id="PS50928"/>
    </source>
</evidence>
<dbReference type="PROSITE" id="PS50928">
    <property type="entry name" value="ABC_TM1"/>
    <property type="match status" value="1"/>
</dbReference>
<dbReference type="Gene3D" id="1.10.3720.10">
    <property type="entry name" value="MetI-like"/>
    <property type="match status" value="1"/>
</dbReference>
<feature type="transmembrane region" description="Helical" evidence="9">
    <location>
        <begin position="103"/>
        <end position="124"/>
    </location>
</feature>
<keyword evidence="12" id="KW-1185">Reference proteome</keyword>
<comment type="caution">
    <text evidence="11">The sequence shown here is derived from an EMBL/GenBank/DDBJ whole genome shotgun (WGS) entry which is preliminary data.</text>
</comment>
<evidence type="ECO:0000256" key="5">
    <source>
        <dbReference type="ARBA" id="ARBA00022597"/>
    </source>
</evidence>
<sequence>MFEPTIEQSTIRNEVKPAVKLKSKLFKTKSTDLIPPFYLWSGLILLAIFTLAPFVYLFTSSISKTEELLSGHLIPHSPTLENYYKLFTGNGAGEFIAAMKNSVIVSLGTTIFTLFLAIFASYAFSKVKFPFRNSALFTVLAMQLLPSISIIAPLYVMMRNGISITIPFTSFVVFQTPPLLDTVWSLIISYTTFSLPFAIWIMTGYFQTIPKALEEAAIIDGCSRMGTLFRIIVPLAMPGIAATAIFTLLLAWDEFMFASAFTQSFDSKTLPIAIREFIGKHSINWGLMTAGGFIASLPPVLVSVFLYKYIVGGLAGGGVKE</sequence>
<dbReference type="InterPro" id="IPR035906">
    <property type="entry name" value="MetI-like_sf"/>
</dbReference>
<evidence type="ECO:0000256" key="7">
    <source>
        <dbReference type="ARBA" id="ARBA00022989"/>
    </source>
</evidence>
<gene>
    <name evidence="11" type="ORF">QYF49_12740</name>
</gene>
<feature type="transmembrane region" description="Helical" evidence="9">
    <location>
        <begin position="37"/>
        <end position="58"/>
    </location>
</feature>
<evidence type="ECO:0000256" key="4">
    <source>
        <dbReference type="ARBA" id="ARBA00022475"/>
    </source>
</evidence>
<dbReference type="InterPro" id="IPR000515">
    <property type="entry name" value="MetI-like"/>
</dbReference>
<accession>A0ABT8E7H8</accession>
<proteinExistence type="inferred from homology"/>
<dbReference type="PANTHER" id="PTHR32243">
    <property type="entry name" value="MALTOSE TRANSPORT SYSTEM PERMEASE-RELATED"/>
    <property type="match status" value="1"/>
</dbReference>
<feature type="transmembrane region" description="Helical" evidence="9">
    <location>
        <begin position="186"/>
        <end position="206"/>
    </location>
</feature>
<evidence type="ECO:0000313" key="12">
    <source>
        <dbReference type="Proteomes" id="UP001168694"/>
    </source>
</evidence>
<comment type="similarity">
    <text evidence="2">Belongs to the binding-protein-dependent transport system permease family. MalFG subfamily.</text>
</comment>
<evidence type="ECO:0000256" key="3">
    <source>
        <dbReference type="ARBA" id="ARBA00022448"/>
    </source>
</evidence>
<evidence type="ECO:0000256" key="8">
    <source>
        <dbReference type="ARBA" id="ARBA00023136"/>
    </source>
</evidence>
<keyword evidence="5" id="KW-0762">Sugar transport</keyword>
<reference evidence="11" key="1">
    <citation type="submission" date="2023-06" db="EMBL/GenBank/DDBJ databases">
        <title>Draft Genome Sequences of Representative Paenibacillus Polymyxa, Bacillus cereus, Fictibacillus sp., and Brevibacillus agri Strains Isolated from Amazonian Dark Earth.</title>
        <authorList>
            <person name="Pellegrinetti T.A."/>
            <person name="Cunha I.C.M."/>
            <person name="Chaves M.G."/>
            <person name="Freitas A.S."/>
            <person name="Silva A.V.R."/>
            <person name="Tsai S.M."/>
            <person name="Mendes L.W."/>
        </authorList>
    </citation>
    <scope>NUCLEOTIDE SEQUENCE</scope>
    <source>
        <strain evidence="11">CENA-BCM004</strain>
    </source>
</reference>
<dbReference type="InterPro" id="IPR050901">
    <property type="entry name" value="BP-dep_ABC_trans_perm"/>
</dbReference>
<protein>
    <submittedName>
        <fullName evidence="11">Carbohydrate ABC transporter permease</fullName>
    </submittedName>
</protein>
<dbReference type="Pfam" id="PF00528">
    <property type="entry name" value="BPD_transp_1"/>
    <property type="match status" value="1"/>
</dbReference>
<dbReference type="SUPFAM" id="SSF161098">
    <property type="entry name" value="MetI-like"/>
    <property type="match status" value="1"/>
</dbReference>
<evidence type="ECO:0000256" key="9">
    <source>
        <dbReference type="RuleBase" id="RU363032"/>
    </source>
</evidence>
<keyword evidence="3 9" id="KW-0813">Transport</keyword>
<keyword evidence="7 9" id="KW-1133">Transmembrane helix</keyword>
<organism evidence="11 12">
    <name type="scientific">Fictibacillus terranigra</name>
    <dbReference type="NCBI Taxonomy" id="3058424"/>
    <lineage>
        <taxon>Bacteria</taxon>
        <taxon>Bacillati</taxon>
        <taxon>Bacillota</taxon>
        <taxon>Bacilli</taxon>
        <taxon>Bacillales</taxon>
        <taxon>Fictibacillaceae</taxon>
        <taxon>Fictibacillus</taxon>
    </lineage>
</organism>
<evidence type="ECO:0000313" key="11">
    <source>
        <dbReference type="EMBL" id="MDN4073871.1"/>
    </source>
</evidence>
<feature type="transmembrane region" description="Helical" evidence="9">
    <location>
        <begin position="227"/>
        <end position="252"/>
    </location>
</feature>
<feature type="transmembrane region" description="Helical" evidence="9">
    <location>
        <begin position="285"/>
        <end position="307"/>
    </location>
</feature>
<dbReference type="Proteomes" id="UP001168694">
    <property type="component" value="Unassembled WGS sequence"/>
</dbReference>
<evidence type="ECO:0000256" key="2">
    <source>
        <dbReference type="ARBA" id="ARBA00009047"/>
    </source>
</evidence>
<keyword evidence="8 9" id="KW-0472">Membrane</keyword>
<keyword evidence="6 9" id="KW-0812">Transmembrane</keyword>
<dbReference type="CDD" id="cd06261">
    <property type="entry name" value="TM_PBP2"/>
    <property type="match status" value="1"/>
</dbReference>
<evidence type="ECO:0000256" key="1">
    <source>
        <dbReference type="ARBA" id="ARBA00004651"/>
    </source>
</evidence>
<keyword evidence="4" id="KW-1003">Cell membrane</keyword>
<evidence type="ECO:0000256" key="6">
    <source>
        <dbReference type="ARBA" id="ARBA00022692"/>
    </source>
</evidence>